<evidence type="ECO:0000313" key="1">
    <source>
        <dbReference type="EMBL" id="KAK3705075.1"/>
    </source>
</evidence>
<sequence length="1058" mass="117459">MVGNGPSPKRRRTDNGPVSAESIAQANSTLSFFTGQRQNRWMQGYAQAETNGEHANTSHKQTRVDAPSTTSAGRTLRQDDATVSPATAPYSERAADGQRLLLQAHASHGQSPIMAGAVNGSSPQFTRATNSPTINLVNYESPYTNAATDNTTSAPDTSRKSMERSARVPVQQPGLPSPVSSDGNTNSPAAPSNRILAPHMATPNNAPPKRGPGRPRQVSYQTAGTGARSGQMASPAVSTHQRVPSQSSSAAQAHQRIPSQSSPAVEAHQRVPSQSSPAVQAHQRVPSQSCPAGQWDSAQPYQSQQQRPVSMQQSDQQQAMQYRAYMAQQSSNNSAAYVPPLRQKQPSPVVPSHASLAPPWLQDPASPFSPVVMRPHLDFIRFTVLRKIPYQQVDHGRMTLLTQAVQNNDLFYIVLSQLHSFSNEPNRLPQSTRNLGPRPFEYLDTLLCPNTAISTQLLACLRSFPMAIPSIYSGPHKTAYDALVETVDQFFIKLVANWERMVAECRKRQTPPLVQELVDQLGLTSPVLRITAWRAIARLVGDFTQTFDPDQGMAQLERLYTDDLMQCQQGYRRDTAGKISAYAAYRKTLEAWRQHLPRLLQHRTNNQHVRNPNPNNRPQFQIPAEAFKLLRQDFRAWDVRRQQLSNIANNTASLQQIPENVPYGQQMLQAQSGPTNGAASSVQMVNVGNTGILMPTQQHPPSTGLLFPHERDQPRAQPTQPEAARSGLHQAHLRSPVLGASQPDTDQALLYRYVECCVISPQKIGIPNDTMKFGITQDMFDKIPPAQPARRAGEPPVRFPDEKTWVEADNVWPDDLFLEVNGTMLEPRRKLHHGRYLPIDLTAYVKPGKNELNVTVNRMSTDTRPYEYALAVEKVKLMKHEDIAIDEKMIGAKDSLAAIKKSLSGSDDDDDIVITYSNMSIKLFDPFTQSKMITTPARGKGCLHRDCFDLETFLSACKREQPGWPTVTDCWRCPICRGDVRPQTLVIDGFLLEVREELAKKNLLDTRAIVVEEDGSWKPKAEERTGVRSKSLEREERAAPTTSTVPPKKVVEIIELDD</sequence>
<proteinExistence type="predicted"/>
<keyword evidence="2" id="KW-1185">Reference proteome</keyword>
<gene>
    <name evidence="1" type="ORF">LTR37_013442</name>
</gene>
<dbReference type="Proteomes" id="UP001281147">
    <property type="component" value="Unassembled WGS sequence"/>
</dbReference>
<reference evidence="1" key="1">
    <citation type="submission" date="2023-07" db="EMBL/GenBank/DDBJ databases">
        <title>Black Yeasts Isolated from many extreme environments.</title>
        <authorList>
            <person name="Coleine C."/>
            <person name="Stajich J.E."/>
            <person name="Selbmann L."/>
        </authorList>
    </citation>
    <scope>NUCLEOTIDE SEQUENCE</scope>
    <source>
        <strain evidence="1">CCFEE 5714</strain>
    </source>
</reference>
<comment type="caution">
    <text evidence="1">The sequence shown here is derived from an EMBL/GenBank/DDBJ whole genome shotgun (WGS) entry which is preliminary data.</text>
</comment>
<accession>A0ACC3MXS7</accession>
<name>A0ACC3MXS7_9PEZI</name>
<protein>
    <submittedName>
        <fullName evidence="1">Uncharacterized protein</fullName>
    </submittedName>
</protein>
<evidence type="ECO:0000313" key="2">
    <source>
        <dbReference type="Proteomes" id="UP001281147"/>
    </source>
</evidence>
<organism evidence="1 2">
    <name type="scientific">Vermiconidia calcicola</name>
    <dbReference type="NCBI Taxonomy" id="1690605"/>
    <lineage>
        <taxon>Eukaryota</taxon>
        <taxon>Fungi</taxon>
        <taxon>Dikarya</taxon>
        <taxon>Ascomycota</taxon>
        <taxon>Pezizomycotina</taxon>
        <taxon>Dothideomycetes</taxon>
        <taxon>Dothideomycetidae</taxon>
        <taxon>Mycosphaerellales</taxon>
        <taxon>Extremaceae</taxon>
        <taxon>Vermiconidia</taxon>
    </lineage>
</organism>
<dbReference type="EMBL" id="JAUTXU010000132">
    <property type="protein sequence ID" value="KAK3705075.1"/>
    <property type="molecule type" value="Genomic_DNA"/>
</dbReference>